<comment type="caution">
    <text evidence="1">The sequence shown here is derived from an EMBL/GenBank/DDBJ whole genome shotgun (WGS) entry which is preliminary data.</text>
</comment>
<keyword evidence="2" id="KW-1185">Reference proteome</keyword>
<reference evidence="1 2" key="1">
    <citation type="journal article" date="2021" name="Front. Genet.">
        <title>Chromosome-Level Genome Assembly Reveals Significant Gene Expansion in the Toll and IMD Signaling Pathways of Dendrolimus kikuchii.</title>
        <authorList>
            <person name="Zhou J."/>
            <person name="Wu P."/>
            <person name="Xiong Z."/>
            <person name="Liu N."/>
            <person name="Zhao N."/>
            <person name="Ji M."/>
            <person name="Qiu Y."/>
            <person name="Yang B."/>
        </authorList>
    </citation>
    <scope>NUCLEOTIDE SEQUENCE [LARGE SCALE GENOMIC DNA]</scope>
    <source>
        <strain evidence="1">Ann1</strain>
    </source>
</reference>
<gene>
    <name evidence="1" type="ORF">K1T71_012981</name>
</gene>
<dbReference type="EMBL" id="CM034410">
    <property type="protein sequence ID" value="KAJ0171431.1"/>
    <property type="molecule type" value="Genomic_DNA"/>
</dbReference>
<name>A0ACC1CIQ3_9NEOP</name>
<evidence type="ECO:0000313" key="2">
    <source>
        <dbReference type="Proteomes" id="UP000824533"/>
    </source>
</evidence>
<proteinExistence type="predicted"/>
<organism evidence="1 2">
    <name type="scientific">Dendrolimus kikuchii</name>
    <dbReference type="NCBI Taxonomy" id="765133"/>
    <lineage>
        <taxon>Eukaryota</taxon>
        <taxon>Metazoa</taxon>
        <taxon>Ecdysozoa</taxon>
        <taxon>Arthropoda</taxon>
        <taxon>Hexapoda</taxon>
        <taxon>Insecta</taxon>
        <taxon>Pterygota</taxon>
        <taxon>Neoptera</taxon>
        <taxon>Endopterygota</taxon>
        <taxon>Lepidoptera</taxon>
        <taxon>Glossata</taxon>
        <taxon>Ditrysia</taxon>
        <taxon>Bombycoidea</taxon>
        <taxon>Lasiocampidae</taxon>
        <taxon>Dendrolimus</taxon>
    </lineage>
</organism>
<evidence type="ECO:0000313" key="1">
    <source>
        <dbReference type="EMBL" id="KAJ0171431.1"/>
    </source>
</evidence>
<protein>
    <submittedName>
        <fullName evidence="1">Uncharacterized protein</fullName>
    </submittedName>
</protein>
<dbReference type="Proteomes" id="UP000824533">
    <property type="component" value="Linkage Group LG24"/>
</dbReference>
<sequence>MSVIGPRVVRCILPITQALCVSILFRYIGVVAICALAAVLVSAQITFSRDWSGGKRSAPQVSLDCTQFTKLCRHFVRELKQAFTSEMTEKHHKNDIDKLLYDDE</sequence>
<accession>A0ACC1CIQ3</accession>